<protein>
    <recommendedName>
        <fullName evidence="1">Haem-binding domain-containing protein</fullName>
    </recommendedName>
</protein>
<evidence type="ECO:0000313" key="3">
    <source>
        <dbReference type="Proteomes" id="UP000032544"/>
    </source>
</evidence>
<dbReference type="Proteomes" id="UP000032544">
    <property type="component" value="Unassembled WGS sequence"/>
</dbReference>
<name>A0A0D8J6J5_9BACT</name>
<feature type="domain" description="Haem-binding" evidence="1">
    <location>
        <begin position="13"/>
        <end position="147"/>
    </location>
</feature>
<proteinExistence type="predicted"/>
<organism evidence="2 3">
    <name type="scientific">Draconibacterium sediminis</name>
    <dbReference type="NCBI Taxonomy" id="1544798"/>
    <lineage>
        <taxon>Bacteria</taxon>
        <taxon>Pseudomonadati</taxon>
        <taxon>Bacteroidota</taxon>
        <taxon>Bacteroidia</taxon>
        <taxon>Marinilabiliales</taxon>
        <taxon>Prolixibacteraceae</taxon>
        <taxon>Draconibacterium</taxon>
    </lineage>
</organism>
<dbReference type="Pfam" id="PF14376">
    <property type="entry name" value="Haem_bd"/>
    <property type="match status" value="1"/>
</dbReference>
<sequence length="157" mass="18126">MRRILRFVIIILLLAFIVIQFFQPEKNNEGVSSNHIFNQVEVPENIQTLLTTSCLDCHSNHTGYWWYNHIAPVSWMVADHISEGKSELNFSEWGTMDIFEKITILEEICQEAERKSMPLKSYRAIHPKAKLSDEQISELCDWTTKLAEELLADAAGD</sequence>
<comment type="caution">
    <text evidence="2">The sequence shown here is derived from an EMBL/GenBank/DDBJ whole genome shotgun (WGS) entry which is preliminary data.</text>
</comment>
<dbReference type="STRING" id="1544798.LH29_21635"/>
<dbReference type="InterPro" id="IPR025992">
    <property type="entry name" value="Haem-bd"/>
</dbReference>
<evidence type="ECO:0000259" key="1">
    <source>
        <dbReference type="SMART" id="SM01235"/>
    </source>
</evidence>
<evidence type="ECO:0000313" key="2">
    <source>
        <dbReference type="EMBL" id="KJF42384.1"/>
    </source>
</evidence>
<dbReference type="SMART" id="SM01235">
    <property type="entry name" value="Haem_bd"/>
    <property type="match status" value="1"/>
</dbReference>
<dbReference type="OrthoDB" id="196738at2"/>
<dbReference type="AlphaFoldDB" id="A0A0D8J6J5"/>
<dbReference type="EMBL" id="JRHC01000006">
    <property type="protein sequence ID" value="KJF42384.1"/>
    <property type="molecule type" value="Genomic_DNA"/>
</dbReference>
<reference evidence="2 3" key="1">
    <citation type="submission" date="2014-09" db="EMBL/GenBank/DDBJ databases">
        <title>Draft Genome Sequence of Draconibacterium sp. JN14CK-3.</title>
        <authorList>
            <person name="Dong C."/>
            <person name="Lai Q."/>
            <person name="Shao Z."/>
        </authorList>
    </citation>
    <scope>NUCLEOTIDE SEQUENCE [LARGE SCALE GENOMIC DNA]</scope>
    <source>
        <strain evidence="2 3">JN14CK-3</strain>
    </source>
</reference>
<gene>
    <name evidence="2" type="ORF">LH29_21635</name>
</gene>
<dbReference type="RefSeq" id="WP_045033175.1">
    <property type="nucleotide sequence ID" value="NZ_JRHC01000006.1"/>
</dbReference>
<accession>A0A0D8J6J5</accession>
<keyword evidence="3" id="KW-1185">Reference proteome</keyword>